<dbReference type="AlphaFoldDB" id="A0AAV5VDH7"/>
<dbReference type="EMBL" id="BTSY01000003">
    <property type="protein sequence ID" value="GMT17737.1"/>
    <property type="molecule type" value="Genomic_DNA"/>
</dbReference>
<gene>
    <name evidence="1" type="ORF">PFISCL1PPCAC_9034</name>
</gene>
<feature type="non-terminal residue" evidence="1">
    <location>
        <position position="1"/>
    </location>
</feature>
<feature type="non-terminal residue" evidence="1">
    <location>
        <position position="84"/>
    </location>
</feature>
<comment type="caution">
    <text evidence="1">The sequence shown here is derived from an EMBL/GenBank/DDBJ whole genome shotgun (WGS) entry which is preliminary data.</text>
</comment>
<dbReference type="Proteomes" id="UP001432322">
    <property type="component" value="Unassembled WGS sequence"/>
</dbReference>
<protein>
    <submittedName>
        <fullName evidence="1">Uncharacterized protein</fullName>
    </submittedName>
</protein>
<keyword evidence="2" id="KW-1185">Reference proteome</keyword>
<organism evidence="1 2">
    <name type="scientific">Pristionchus fissidentatus</name>
    <dbReference type="NCBI Taxonomy" id="1538716"/>
    <lineage>
        <taxon>Eukaryota</taxon>
        <taxon>Metazoa</taxon>
        <taxon>Ecdysozoa</taxon>
        <taxon>Nematoda</taxon>
        <taxon>Chromadorea</taxon>
        <taxon>Rhabditida</taxon>
        <taxon>Rhabditina</taxon>
        <taxon>Diplogasteromorpha</taxon>
        <taxon>Diplogasteroidea</taxon>
        <taxon>Neodiplogasteridae</taxon>
        <taxon>Pristionchus</taxon>
    </lineage>
</organism>
<reference evidence="1" key="1">
    <citation type="submission" date="2023-10" db="EMBL/GenBank/DDBJ databases">
        <title>Genome assembly of Pristionchus species.</title>
        <authorList>
            <person name="Yoshida K."/>
            <person name="Sommer R.J."/>
        </authorList>
    </citation>
    <scope>NUCLEOTIDE SEQUENCE</scope>
    <source>
        <strain evidence="1">RS5133</strain>
    </source>
</reference>
<accession>A0AAV5VDH7</accession>
<name>A0AAV5VDH7_9BILA</name>
<evidence type="ECO:0000313" key="2">
    <source>
        <dbReference type="Proteomes" id="UP001432322"/>
    </source>
</evidence>
<evidence type="ECO:0000313" key="1">
    <source>
        <dbReference type="EMBL" id="GMT17737.1"/>
    </source>
</evidence>
<sequence length="84" mass="9186">TLSTVFNGAITSSRALRLQRKKTTSAEIMHLLLSQKTPINIAVVLPPPVDTWPLAFASERQLSVALAGNSTPLNMYLPLLYSLH</sequence>
<proteinExistence type="predicted"/>